<dbReference type="SMART" id="SM00347">
    <property type="entry name" value="HTH_MARR"/>
    <property type="match status" value="1"/>
</dbReference>
<dbReference type="InterPro" id="IPR000835">
    <property type="entry name" value="HTH_MarR-typ"/>
</dbReference>
<feature type="domain" description="HTH marR-type" evidence="1">
    <location>
        <begin position="1"/>
        <end position="151"/>
    </location>
</feature>
<proteinExistence type="predicted"/>
<evidence type="ECO:0000259" key="1">
    <source>
        <dbReference type="PROSITE" id="PS50995"/>
    </source>
</evidence>
<keyword evidence="3" id="KW-1185">Reference proteome</keyword>
<accession>I4B0S9</accession>
<evidence type="ECO:0000313" key="2">
    <source>
        <dbReference type="EMBL" id="AFM10886.1"/>
    </source>
</evidence>
<dbReference type="GO" id="GO:0003700">
    <property type="term" value="F:DNA-binding transcription factor activity"/>
    <property type="evidence" value="ECO:0007669"/>
    <property type="project" value="InterPro"/>
</dbReference>
<dbReference type="AlphaFoldDB" id="I4B0S9"/>
<dbReference type="STRING" id="869212.Turpa_0226"/>
<dbReference type="InterPro" id="IPR036390">
    <property type="entry name" value="WH_DNA-bd_sf"/>
</dbReference>
<dbReference type="PANTHER" id="PTHR33164:SF43">
    <property type="entry name" value="HTH-TYPE TRANSCRIPTIONAL REPRESSOR YETL"/>
    <property type="match status" value="1"/>
</dbReference>
<dbReference type="SUPFAM" id="SSF46785">
    <property type="entry name" value="Winged helix' DNA-binding domain"/>
    <property type="match status" value="1"/>
</dbReference>
<sequence length="154" mass="16943">MLMPANPLMSHQNAPSAVLLIRGGRIAASMLEGKLSKLGLTVPYATILTALLEHGSKSATDLCILTMRERANMSVLLGKLRKIEYVSETPNPLDARSQLISLTEKGRELAVECRQVTNEVSEIIDNFLQSQSEDPQKFKGALSEFLGKFHSLYV</sequence>
<organism evidence="2 3">
    <name type="scientific">Turneriella parva (strain ATCC BAA-1111 / DSM 21527 / NCTC 11395 / H)</name>
    <name type="common">Leptospira parva</name>
    <dbReference type="NCBI Taxonomy" id="869212"/>
    <lineage>
        <taxon>Bacteria</taxon>
        <taxon>Pseudomonadati</taxon>
        <taxon>Spirochaetota</taxon>
        <taxon>Spirochaetia</taxon>
        <taxon>Leptospirales</taxon>
        <taxon>Leptospiraceae</taxon>
        <taxon>Turneriella</taxon>
    </lineage>
</organism>
<dbReference type="InterPro" id="IPR039422">
    <property type="entry name" value="MarR/SlyA-like"/>
</dbReference>
<dbReference type="HOGENOM" id="CLU_1703468_0_0_12"/>
<dbReference type="GO" id="GO:0006950">
    <property type="term" value="P:response to stress"/>
    <property type="evidence" value="ECO:0007669"/>
    <property type="project" value="TreeGrafter"/>
</dbReference>
<dbReference type="PATRIC" id="fig|869212.3.peg.187"/>
<dbReference type="Pfam" id="PF13463">
    <property type="entry name" value="HTH_27"/>
    <property type="match status" value="1"/>
</dbReference>
<dbReference type="PANTHER" id="PTHR33164">
    <property type="entry name" value="TRANSCRIPTIONAL REGULATOR, MARR FAMILY"/>
    <property type="match status" value="1"/>
</dbReference>
<dbReference type="EMBL" id="CP002959">
    <property type="protein sequence ID" value="AFM10886.1"/>
    <property type="molecule type" value="Genomic_DNA"/>
</dbReference>
<gene>
    <name evidence="2" type="ordered locus">Turpa_0226</name>
</gene>
<dbReference type="RefSeq" id="WP_014801407.1">
    <property type="nucleotide sequence ID" value="NC_018020.1"/>
</dbReference>
<evidence type="ECO:0000313" key="3">
    <source>
        <dbReference type="Proteomes" id="UP000006048"/>
    </source>
</evidence>
<dbReference type="Proteomes" id="UP000006048">
    <property type="component" value="Chromosome"/>
</dbReference>
<dbReference type="PROSITE" id="PS50995">
    <property type="entry name" value="HTH_MARR_2"/>
    <property type="match status" value="1"/>
</dbReference>
<protein>
    <submittedName>
        <fullName evidence="2">Regulatory protein MarR</fullName>
    </submittedName>
</protein>
<reference evidence="2 3" key="1">
    <citation type="submission" date="2012-06" db="EMBL/GenBank/DDBJ databases">
        <title>The complete chromosome of genome of Turneriella parva DSM 21527.</title>
        <authorList>
            <consortium name="US DOE Joint Genome Institute (JGI-PGF)"/>
            <person name="Lucas S."/>
            <person name="Han J."/>
            <person name="Lapidus A."/>
            <person name="Bruce D."/>
            <person name="Goodwin L."/>
            <person name="Pitluck S."/>
            <person name="Peters L."/>
            <person name="Kyrpides N."/>
            <person name="Mavromatis K."/>
            <person name="Ivanova N."/>
            <person name="Mikhailova N."/>
            <person name="Chertkov O."/>
            <person name="Detter J.C."/>
            <person name="Tapia R."/>
            <person name="Han C."/>
            <person name="Land M."/>
            <person name="Hauser L."/>
            <person name="Markowitz V."/>
            <person name="Cheng J.-F."/>
            <person name="Hugenholtz P."/>
            <person name="Woyke T."/>
            <person name="Wu D."/>
            <person name="Gronow S."/>
            <person name="Wellnitz S."/>
            <person name="Brambilla E."/>
            <person name="Klenk H.-P."/>
            <person name="Eisen J.A."/>
        </authorList>
    </citation>
    <scope>NUCLEOTIDE SEQUENCE [LARGE SCALE GENOMIC DNA]</scope>
    <source>
        <strain evidence="3">ATCC BAA-1111 / DSM 21527 / NCTC 11395 / H</strain>
    </source>
</reference>
<name>I4B0S9_TURPD</name>
<dbReference type="InterPro" id="IPR036388">
    <property type="entry name" value="WH-like_DNA-bd_sf"/>
</dbReference>
<dbReference type="KEGG" id="tpx:Turpa_0226"/>
<dbReference type="Gene3D" id="1.10.10.10">
    <property type="entry name" value="Winged helix-like DNA-binding domain superfamily/Winged helix DNA-binding domain"/>
    <property type="match status" value="1"/>
</dbReference>
<dbReference type="OrthoDB" id="330023at2"/>